<reference evidence="2 3" key="1">
    <citation type="submission" date="2016-08" db="EMBL/GenBank/DDBJ databases">
        <title>Analysis of Carbohydrate Active Enzymes in Thermogemmatispora T81 Reveals Carbohydrate Degradation Ability.</title>
        <authorList>
            <person name="Tomazini A."/>
            <person name="Lal S."/>
            <person name="Stott M."/>
            <person name="Henrissat B."/>
            <person name="Polikarpov I."/>
            <person name="Sparling R."/>
            <person name="Levin D.B."/>
        </authorList>
    </citation>
    <scope>NUCLEOTIDE SEQUENCE [LARGE SCALE GENOMIC DNA]</scope>
    <source>
        <strain evidence="2 3">T81</strain>
    </source>
</reference>
<evidence type="ECO:0000313" key="2">
    <source>
        <dbReference type="EMBL" id="RAQ94791.1"/>
    </source>
</evidence>
<feature type="region of interest" description="Disordered" evidence="1">
    <location>
        <begin position="1"/>
        <end position="31"/>
    </location>
</feature>
<protein>
    <submittedName>
        <fullName evidence="2">Uncharacterized protein</fullName>
    </submittedName>
</protein>
<dbReference type="AlphaFoldDB" id="A0A328VDA0"/>
<gene>
    <name evidence="2" type="ORF">A4R35_04530</name>
</gene>
<proteinExistence type="predicted"/>
<sequence>MARESARPALGGEATAGERFEMGSKERPPESVRVAGKHIKIYLLRSITAYETTQIEESQR</sequence>
<dbReference type="EMBL" id="MCIF01000002">
    <property type="protein sequence ID" value="RAQ94791.1"/>
    <property type="molecule type" value="Genomic_DNA"/>
</dbReference>
<comment type="caution">
    <text evidence="2">The sequence shown here is derived from an EMBL/GenBank/DDBJ whole genome shotgun (WGS) entry which is preliminary data.</text>
</comment>
<accession>A0A328VDA0</accession>
<evidence type="ECO:0000256" key="1">
    <source>
        <dbReference type="SAM" id="MobiDB-lite"/>
    </source>
</evidence>
<evidence type="ECO:0000313" key="3">
    <source>
        <dbReference type="Proteomes" id="UP000248706"/>
    </source>
</evidence>
<name>A0A328VDA0_9CHLR</name>
<feature type="compositionally biased region" description="Basic and acidic residues" evidence="1">
    <location>
        <begin position="16"/>
        <end position="30"/>
    </location>
</feature>
<dbReference type="Proteomes" id="UP000248706">
    <property type="component" value="Unassembled WGS sequence"/>
</dbReference>
<keyword evidence="3" id="KW-1185">Reference proteome</keyword>
<organism evidence="2 3">
    <name type="scientific">Thermogemmatispora tikiterensis</name>
    <dbReference type="NCBI Taxonomy" id="1825093"/>
    <lineage>
        <taxon>Bacteria</taxon>
        <taxon>Bacillati</taxon>
        <taxon>Chloroflexota</taxon>
        <taxon>Ktedonobacteria</taxon>
        <taxon>Thermogemmatisporales</taxon>
        <taxon>Thermogemmatisporaceae</taxon>
        <taxon>Thermogemmatispora</taxon>
    </lineage>
</organism>